<evidence type="ECO:0000313" key="2">
    <source>
        <dbReference type="EMBL" id="KAK8095915.1"/>
    </source>
</evidence>
<feature type="chain" id="PRO_5043463365" evidence="1">
    <location>
        <begin position="30"/>
        <end position="167"/>
    </location>
</feature>
<feature type="signal peptide" evidence="1">
    <location>
        <begin position="1"/>
        <end position="29"/>
    </location>
</feature>
<name>A0AAW0QFT0_9PEZI</name>
<evidence type="ECO:0000313" key="3">
    <source>
        <dbReference type="Proteomes" id="UP001392437"/>
    </source>
</evidence>
<organism evidence="2 3">
    <name type="scientific">Apiospora kogelbergensis</name>
    <dbReference type="NCBI Taxonomy" id="1337665"/>
    <lineage>
        <taxon>Eukaryota</taxon>
        <taxon>Fungi</taxon>
        <taxon>Dikarya</taxon>
        <taxon>Ascomycota</taxon>
        <taxon>Pezizomycotina</taxon>
        <taxon>Sordariomycetes</taxon>
        <taxon>Xylariomycetidae</taxon>
        <taxon>Amphisphaeriales</taxon>
        <taxon>Apiosporaceae</taxon>
        <taxon>Apiospora</taxon>
    </lineage>
</organism>
<protein>
    <submittedName>
        <fullName evidence="2">Uncharacterized protein</fullName>
    </submittedName>
</protein>
<proteinExistence type="predicted"/>
<accession>A0AAW0QFT0</accession>
<comment type="caution">
    <text evidence="2">The sequence shown here is derived from an EMBL/GenBank/DDBJ whole genome shotgun (WGS) entry which is preliminary data.</text>
</comment>
<dbReference type="AlphaFoldDB" id="A0AAW0QFT0"/>
<dbReference type="Proteomes" id="UP001392437">
    <property type="component" value="Unassembled WGS sequence"/>
</dbReference>
<sequence length="167" mass="18035">MPSIKTAISAVTSASLLLAGVSQAHVSQAHVSQANASQAPTSNTNNFSLVTVVPRSDSLYTGVYFKTTGENGSISLDDLCDISRQYRVLDDVNRAERSGVRIMGDWDDPSLVEVNWGVAGAKDLNEKPELDLNKKPELGVCEVYPYIVHCYRSMGSKLDGVMIKKAA</sequence>
<gene>
    <name evidence="2" type="ORF">PG999_013937</name>
</gene>
<reference evidence="2 3" key="1">
    <citation type="submission" date="2023-01" db="EMBL/GenBank/DDBJ databases">
        <title>Analysis of 21 Apiospora genomes using comparative genomics revels a genus with tremendous synthesis potential of carbohydrate active enzymes and secondary metabolites.</title>
        <authorList>
            <person name="Sorensen T."/>
        </authorList>
    </citation>
    <scope>NUCLEOTIDE SEQUENCE [LARGE SCALE GENOMIC DNA]</scope>
    <source>
        <strain evidence="2 3">CBS 117206</strain>
    </source>
</reference>
<evidence type="ECO:0000256" key="1">
    <source>
        <dbReference type="SAM" id="SignalP"/>
    </source>
</evidence>
<keyword evidence="1" id="KW-0732">Signal</keyword>
<keyword evidence="3" id="KW-1185">Reference proteome</keyword>
<dbReference type="EMBL" id="JAQQWP010000011">
    <property type="protein sequence ID" value="KAK8095915.1"/>
    <property type="molecule type" value="Genomic_DNA"/>
</dbReference>